<evidence type="ECO:0000256" key="5">
    <source>
        <dbReference type="ARBA" id="ARBA00048791"/>
    </source>
</evidence>
<organism evidence="8">
    <name type="scientific">Dictyoglomus thermophilum</name>
    <dbReference type="NCBI Taxonomy" id="14"/>
    <lineage>
        <taxon>Bacteria</taxon>
        <taxon>Pseudomonadati</taxon>
        <taxon>Dictyoglomota</taxon>
        <taxon>Dictyoglomia</taxon>
        <taxon>Dictyoglomales</taxon>
        <taxon>Dictyoglomaceae</taxon>
        <taxon>Dictyoglomus</taxon>
    </lineage>
</organism>
<keyword evidence="4 7" id="KW-0704">Schiff base</keyword>
<evidence type="ECO:0000256" key="1">
    <source>
        <dbReference type="ARBA" id="ARBA00010936"/>
    </source>
</evidence>
<dbReference type="AlphaFoldDB" id="A0A7C3MIC4"/>
<evidence type="ECO:0000256" key="2">
    <source>
        <dbReference type="ARBA" id="ARBA00022490"/>
    </source>
</evidence>
<comment type="similarity">
    <text evidence="1 7">Belongs to the DeoC/FbaB aldolase family. DeoC type 1 subfamily.</text>
</comment>
<dbReference type="GO" id="GO:0004139">
    <property type="term" value="F:deoxyribose-phosphate aldolase activity"/>
    <property type="evidence" value="ECO:0007669"/>
    <property type="project" value="UniProtKB-UniRule"/>
</dbReference>
<comment type="function">
    <text evidence="6 7">Catalyzes a reversible aldol reaction between acetaldehyde and D-glyceraldehyde 3-phosphate to generate 2-deoxy-D-ribose 5-phosphate.</text>
</comment>
<evidence type="ECO:0000256" key="7">
    <source>
        <dbReference type="HAMAP-Rule" id="MF_00114"/>
    </source>
</evidence>
<reference evidence="8" key="1">
    <citation type="journal article" date="2020" name="mSystems">
        <title>Genome- and Community-Level Interaction Insights into Carbon Utilization and Element Cycling Functions of Hydrothermarchaeota in Hydrothermal Sediment.</title>
        <authorList>
            <person name="Zhou Z."/>
            <person name="Liu Y."/>
            <person name="Xu W."/>
            <person name="Pan J."/>
            <person name="Luo Z.H."/>
            <person name="Li M."/>
        </authorList>
    </citation>
    <scope>NUCLEOTIDE SEQUENCE [LARGE SCALE GENOMIC DNA]</scope>
    <source>
        <strain evidence="8">SpSt-81</strain>
    </source>
</reference>
<dbReference type="UniPathway" id="UPA00002">
    <property type="reaction ID" value="UER00468"/>
</dbReference>
<dbReference type="CDD" id="cd00959">
    <property type="entry name" value="DeoC"/>
    <property type="match status" value="1"/>
</dbReference>
<dbReference type="InterPro" id="IPR002915">
    <property type="entry name" value="DeoC/FbaB/LacD_aldolase"/>
</dbReference>
<keyword evidence="3 7" id="KW-0456">Lyase</keyword>
<dbReference type="SUPFAM" id="SSF51569">
    <property type="entry name" value="Aldolase"/>
    <property type="match status" value="1"/>
</dbReference>
<dbReference type="GO" id="GO:0016052">
    <property type="term" value="P:carbohydrate catabolic process"/>
    <property type="evidence" value="ECO:0007669"/>
    <property type="project" value="TreeGrafter"/>
</dbReference>
<gene>
    <name evidence="7 8" type="primary">deoC</name>
    <name evidence="8" type="ORF">ENW00_06620</name>
</gene>
<accession>A0A7C3MIC4</accession>
<feature type="active site" description="Schiff-base intermediate with acetaldehyde" evidence="7">
    <location>
        <position position="154"/>
    </location>
</feature>
<dbReference type="InterPro" id="IPR013785">
    <property type="entry name" value="Aldolase_TIM"/>
</dbReference>
<evidence type="ECO:0000256" key="3">
    <source>
        <dbReference type="ARBA" id="ARBA00023239"/>
    </source>
</evidence>
<comment type="catalytic activity">
    <reaction evidence="5 7">
        <text>2-deoxy-D-ribose 5-phosphate = D-glyceraldehyde 3-phosphate + acetaldehyde</text>
        <dbReference type="Rhea" id="RHEA:12821"/>
        <dbReference type="ChEBI" id="CHEBI:15343"/>
        <dbReference type="ChEBI" id="CHEBI:59776"/>
        <dbReference type="ChEBI" id="CHEBI:62877"/>
        <dbReference type="EC" id="4.1.2.4"/>
    </reaction>
</comment>
<dbReference type="FunFam" id="3.20.20.70:FF:000044">
    <property type="entry name" value="Deoxyribose-phosphate aldolase"/>
    <property type="match status" value="1"/>
</dbReference>
<dbReference type="InterPro" id="IPR011343">
    <property type="entry name" value="DeoC"/>
</dbReference>
<dbReference type="PANTHER" id="PTHR10889:SF1">
    <property type="entry name" value="DEOXYRIBOSE-PHOSPHATE ALDOLASE"/>
    <property type="match status" value="1"/>
</dbReference>
<evidence type="ECO:0000256" key="4">
    <source>
        <dbReference type="ARBA" id="ARBA00023270"/>
    </source>
</evidence>
<protein>
    <recommendedName>
        <fullName evidence="7">Deoxyribose-phosphate aldolase</fullName>
        <shortName evidence="7">DERA</shortName>
        <ecNumber evidence="7">4.1.2.4</ecNumber>
    </recommendedName>
    <alternativeName>
        <fullName evidence="7">2-deoxy-D-ribose 5-phosphate aldolase</fullName>
    </alternativeName>
    <alternativeName>
        <fullName evidence="7">Phosphodeoxyriboaldolase</fullName>
        <shortName evidence="7">Deoxyriboaldolase</shortName>
    </alternativeName>
</protein>
<dbReference type="GO" id="GO:0005737">
    <property type="term" value="C:cytoplasm"/>
    <property type="evidence" value="ECO:0007669"/>
    <property type="project" value="UniProtKB-SubCell"/>
</dbReference>
<dbReference type="GO" id="GO:0006018">
    <property type="term" value="P:2-deoxyribose 1-phosphate catabolic process"/>
    <property type="evidence" value="ECO:0007669"/>
    <property type="project" value="UniProtKB-UniRule"/>
</dbReference>
<dbReference type="EMBL" id="DTIN01000025">
    <property type="protein sequence ID" value="HFX13810.1"/>
    <property type="molecule type" value="Genomic_DNA"/>
</dbReference>
<sequence>MDKKTLAKMIDHTLLRPNASSKDVTDFCKEALKYSFASVCIQPYFVPLAYSILKDSDIKVCTVIDFPHGLNSSSSKAFQVDDLLRKGAEEFDMVINISAIKDRNEKVLREDIRKVLEASQGKVVKVIIETCYLTNEEKIYVTNIIKEEKAHFVKTSTGFGPSGATLEDVLLLKKIAGKELKVKAAGGIRTLEQALQMIESGADRIGTSNGIAIINELRE</sequence>
<dbReference type="InterPro" id="IPR028581">
    <property type="entry name" value="DeoC_typeI"/>
</dbReference>
<dbReference type="Pfam" id="PF01791">
    <property type="entry name" value="DeoC"/>
    <property type="match status" value="1"/>
</dbReference>
<dbReference type="EC" id="4.1.2.4" evidence="7"/>
<dbReference type="PANTHER" id="PTHR10889">
    <property type="entry name" value="DEOXYRIBOSE-PHOSPHATE ALDOLASE"/>
    <property type="match status" value="1"/>
</dbReference>
<dbReference type="NCBIfam" id="TIGR00126">
    <property type="entry name" value="deoC"/>
    <property type="match status" value="1"/>
</dbReference>
<dbReference type="HAMAP" id="MF_00114">
    <property type="entry name" value="DeoC_type1"/>
    <property type="match status" value="1"/>
</dbReference>
<comment type="pathway">
    <text evidence="7">Carbohydrate degradation; 2-deoxy-D-ribose 1-phosphate degradation; D-glyceraldehyde 3-phosphate and acetaldehyde from 2-deoxy-alpha-D-ribose 1-phosphate: step 2/2.</text>
</comment>
<feature type="active site" description="Proton donor/acceptor" evidence="7">
    <location>
        <position position="183"/>
    </location>
</feature>
<evidence type="ECO:0000313" key="8">
    <source>
        <dbReference type="EMBL" id="HFX13810.1"/>
    </source>
</evidence>
<dbReference type="GO" id="GO:0009264">
    <property type="term" value="P:deoxyribonucleotide catabolic process"/>
    <property type="evidence" value="ECO:0007669"/>
    <property type="project" value="UniProtKB-UniRule"/>
</dbReference>
<comment type="subcellular location">
    <subcellularLocation>
        <location evidence="7">Cytoplasm</location>
    </subcellularLocation>
</comment>
<keyword evidence="2 7" id="KW-0963">Cytoplasm</keyword>
<dbReference type="SMART" id="SM01133">
    <property type="entry name" value="DeoC"/>
    <property type="match status" value="1"/>
</dbReference>
<comment type="caution">
    <text evidence="8">The sequence shown here is derived from an EMBL/GenBank/DDBJ whole genome shotgun (WGS) entry which is preliminary data.</text>
</comment>
<name>A0A7C3MIC4_DICTH</name>
<dbReference type="Gene3D" id="3.20.20.70">
    <property type="entry name" value="Aldolase class I"/>
    <property type="match status" value="1"/>
</dbReference>
<dbReference type="PIRSF" id="PIRSF001357">
    <property type="entry name" value="DeoC"/>
    <property type="match status" value="1"/>
</dbReference>
<evidence type="ECO:0000256" key="6">
    <source>
        <dbReference type="ARBA" id="ARBA00056337"/>
    </source>
</evidence>
<feature type="active site" description="Proton donor/acceptor" evidence="7">
    <location>
        <position position="92"/>
    </location>
</feature>
<proteinExistence type="inferred from homology"/>